<evidence type="ECO:0000313" key="2">
    <source>
        <dbReference type="Proteomes" id="UP001558850"/>
    </source>
</evidence>
<sequence length="468" mass="52646">MLHDWDKGWCFSLLEEKVILPGHRRLYSQKAFNAAFAPVMKKLADDMKNEGDGEKKAALPPAYTYVQNGQGFDVVDGTMYVAGHPEVFEFNGGKYVNRFLPRSIPETAKEYTDEGWAAVETVRHHLNVLFGDADAVAYVESWIAMNVQQPGKLIGIAPLIKGIEGDGKTIIFHGLMEELMGEANVGLVSNEEVTDKNTGWANGAAVVAIEELKAKAGENRHHVTNKLKPYITNPKVEIVDKYVKRHTAINSTNYVAMTNFENALPLGNTDRRWLVLFTQWKSISELIEAEGSYKAYFTRLAAAIHDHAAELRKFFIEYKLHPKMHWDMRAPDTKWKAVMQSHESADSGMDLIKSYIEEGELGVCAEVISTVYLGAHLLRDTQDSRPRTRQIAAMLVDLGYIRLPWPFKWEGAKHTLYVKDAKSIDPGKDGGGREIVNVRLRKLLDDTKTDENKASYVPTPAQKKNHAF</sequence>
<proteinExistence type="predicted"/>
<gene>
    <name evidence="1" type="ORF">AB4Y32_15325</name>
</gene>
<name>A0ACC6U0W0_9BURK</name>
<reference evidence="1" key="1">
    <citation type="submission" date="2024-07" db="EMBL/GenBank/DDBJ databases">
        <title>A survey of Mimosa microsymbionts across Brazilian biomes reveals a high diversity of Paraburkholderia nodulating endemic species, but also that Cupriavidus is common as a symbiont of widespread species.</title>
        <authorList>
            <person name="Rouws L."/>
            <person name="Barauna A."/>
            <person name="Beukes C."/>
            <person name="Rouws J.R.C."/>
            <person name="De Faria S.M."/>
            <person name="Gross E."/>
            <person name="Bueno Dos Reis Junior F."/>
            <person name="Simon M.F."/>
            <person name="Maluk M."/>
            <person name="Odee D.W."/>
            <person name="Kenicer G."/>
            <person name="Young J.P.W."/>
            <person name="Reis V.M."/>
            <person name="Zilli J."/>
            <person name="James E.K."/>
        </authorList>
    </citation>
    <scope>NUCLEOTIDE SEQUENCE</scope>
    <source>
        <strain evidence="1">EG181B</strain>
    </source>
</reference>
<accession>A0ACC6U0W0</accession>
<organism evidence="1 2">
    <name type="scientific">Paraburkholderia phymatum</name>
    <dbReference type="NCBI Taxonomy" id="148447"/>
    <lineage>
        <taxon>Bacteria</taxon>
        <taxon>Pseudomonadati</taxon>
        <taxon>Pseudomonadota</taxon>
        <taxon>Betaproteobacteria</taxon>
        <taxon>Burkholderiales</taxon>
        <taxon>Burkholderiaceae</taxon>
        <taxon>Paraburkholderia</taxon>
    </lineage>
</organism>
<comment type="caution">
    <text evidence="1">The sequence shown here is derived from an EMBL/GenBank/DDBJ whole genome shotgun (WGS) entry which is preliminary data.</text>
</comment>
<dbReference type="EMBL" id="JBFRCH010000006">
    <property type="protein sequence ID" value="MEX3933147.1"/>
    <property type="molecule type" value="Genomic_DNA"/>
</dbReference>
<keyword evidence="2" id="KW-1185">Reference proteome</keyword>
<evidence type="ECO:0000313" key="1">
    <source>
        <dbReference type="EMBL" id="MEX3933147.1"/>
    </source>
</evidence>
<protein>
    <submittedName>
        <fullName evidence="1">Primase-helicase family protein</fullName>
    </submittedName>
</protein>
<dbReference type="Proteomes" id="UP001558850">
    <property type="component" value="Unassembled WGS sequence"/>
</dbReference>